<evidence type="ECO:0000313" key="3">
    <source>
        <dbReference type="Proteomes" id="UP000652231"/>
    </source>
</evidence>
<reference evidence="2" key="2">
    <citation type="submission" date="2020-09" db="EMBL/GenBank/DDBJ databases">
        <authorList>
            <person name="Sun Q."/>
            <person name="Zhou Y."/>
        </authorList>
    </citation>
    <scope>NUCLEOTIDE SEQUENCE</scope>
    <source>
        <strain evidence="2">CGMCC 1.12924</strain>
    </source>
</reference>
<dbReference type="EMBL" id="BMGK01000004">
    <property type="protein sequence ID" value="GGD89363.1"/>
    <property type="molecule type" value="Genomic_DNA"/>
</dbReference>
<name>A0A8J2V9W1_9FLAO</name>
<dbReference type="Proteomes" id="UP000652231">
    <property type="component" value="Unassembled WGS sequence"/>
</dbReference>
<comment type="caution">
    <text evidence="2">The sequence shown here is derived from an EMBL/GenBank/DDBJ whole genome shotgun (WGS) entry which is preliminary data.</text>
</comment>
<dbReference type="Pfam" id="PF19579">
    <property type="entry name" value="FtsL_2"/>
    <property type="match status" value="1"/>
</dbReference>
<protein>
    <submittedName>
        <fullName evidence="2">Uncharacterized protein</fullName>
    </submittedName>
</protein>
<gene>
    <name evidence="2" type="ORF">GCM10011312_11510</name>
</gene>
<keyword evidence="1" id="KW-0175">Coiled coil</keyword>
<feature type="coiled-coil region" evidence="1">
    <location>
        <begin position="8"/>
        <end position="35"/>
    </location>
</feature>
<organism evidence="2 3">
    <name type="scientific">Planktosalinus lacus</name>
    <dbReference type="NCBI Taxonomy" id="1526573"/>
    <lineage>
        <taxon>Bacteria</taxon>
        <taxon>Pseudomonadati</taxon>
        <taxon>Bacteroidota</taxon>
        <taxon>Flavobacteriia</taxon>
        <taxon>Flavobacteriales</taxon>
        <taxon>Flavobacteriaceae</taxon>
        <taxon>Planktosalinus</taxon>
    </lineage>
</organism>
<dbReference type="AlphaFoldDB" id="A0A8J2V9W1"/>
<reference evidence="2" key="1">
    <citation type="journal article" date="2014" name="Int. J. Syst. Evol. Microbiol.">
        <title>Complete genome sequence of Corynebacterium casei LMG S-19264T (=DSM 44701T), isolated from a smear-ripened cheese.</title>
        <authorList>
            <consortium name="US DOE Joint Genome Institute (JGI-PGF)"/>
            <person name="Walter F."/>
            <person name="Albersmeier A."/>
            <person name="Kalinowski J."/>
            <person name="Ruckert C."/>
        </authorList>
    </citation>
    <scope>NUCLEOTIDE SEQUENCE</scope>
    <source>
        <strain evidence="2">CGMCC 1.12924</strain>
    </source>
</reference>
<evidence type="ECO:0000313" key="2">
    <source>
        <dbReference type="EMBL" id="GGD89363.1"/>
    </source>
</evidence>
<sequence length="72" mass="8146">MISSAHSADKKVHRIAQINNDVKELRSEFSAVRSNLMKVKMESKVVNQLIKKGLKPSENPPYKIVIKSKTPE</sequence>
<dbReference type="InterPro" id="IPR045755">
    <property type="entry name" value="FtsL-like"/>
</dbReference>
<proteinExistence type="predicted"/>
<evidence type="ECO:0000256" key="1">
    <source>
        <dbReference type="SAM" id="Coils"/>
    </source>
</evidence>
<keyword evidence="3" id="KW-1185">Reference proteome</keyword>
<accession>A0A8J2V9W1</accession>